<name>A0ABT4LG65_9PROT</name>
<dbReference type="RefSeq" id="WP_269422306.1">
    <property type="nucleotide sequence ID" value="NZ_JAPWGY010000002.1"/>
</dbReference>
<feature type="transmembrane region" description="Helical" evidence="6">
    <location>
        <begin position="109"/>
        <end position="131"/>
    </location>
</feature>
<comment type="subcellular location">
    <subcellularLocation>
        <location evidence="1">Cell membrane</location>
        <topology evidence="1">Multi-pass membrane protein</topology>
    </subcellularLocation>
</comment>
<organism evidence="7 8">
    <name type="scientific">Kiloniella laminariae</name>
    <dbReference type="NCBI Taxonomy" id="454162"/>
    <lineage>
        <taxon>Bacteria</taxon>
        <taxon>Pseudomonadati</taxon>
        <taxon>Pseudomonadota</taxon>
        <taxon>Alphaproteobacteria</taxon>
        <taxon>Rhodospirillales</taxon>
        <taxon>Kiloniellaceae</taxon>
        <taxon>Kiloniella</taxon>
    </lineage>
</organism>
<dbReference type="Proteomes" id="UP001069802">
    <property type="component" value="Unassembled WGS sequence"/>
</dbReference>
<feature type="transmembrane region" description="Helical" evidence="6">
    <location>
        <begin position="39"/>
        <end position="60"/>
    </location>
</feature>
<keyword evidence="8" id="KW-1185">Reference proteome</keyword>
<evidence type="ECO:0000256" key="3">
    <source>
        <dbReference type="ARBA" id="ARBA00022692"/>
    </source>
</evidence>
<protein>
    <submittedName>
        <fullName evidence="7">LysE family translocator</fullName>
    </submittedName>
</protein>
<evidence type="ECO:0000256" key="5">
    <source>
        <dbReference type="ARBA" id="ARBA00023136"/>
    </source>
</evidence>
<feature type="transmembrane region" description="Helical" evidence="6">
    <location>
        <begin position="171"/>
        <end position="192"/>
    </location>
</feature>
<keyword evidence="5 6" id="KW-0472">Membrane</keyword>
<sequence>MTFILAMCTYALTMSISPGPVNIITLTSGLNHGIGKTVPFVAGATIGFTGLLFAIGLGANELTARFPDAMQTIGYIGAAFMLYMAYKITFSGDTLSLGSETKPGFLQGFLLNILNPKAWIASLAGVTAFTVKEDISSLFLFCGLYFVICFVGVGSWAVAGRQAKALIQTESHIRVFNTIMGVALAAVALYLMI</sequence>
<evidence type="ECO:0000256" key="6">
    <source>
        <dbReference type="SAM" id="Phobius"/>
    </source>
</evidence>
<reference evidence="7" key="1">
    <citation type="submission" date="2022-12" db="EMBL/GenBank/DDBJ databases">
        <title>Bacterial isolates from different developmental stages of Nematostella vectensis.</title>
        <authorList>
            <person name="Fraune S."/>
        </authorList>
    </citation>
    <scope>NUCLEOTIDE SEQUENCE</scope>
    <source>
        <strain evidence="7">G21630-S1</strain>
    </source>
</reference>
<accession>A0ABT4LG65</accession>
<dbReference type="PANTHER" id="PTHR30086">
    <property type="entry name" value="ARGININE EXPORTER PROTEIN ARGO"/>
    <property type="match status" value="1"/>
</dbReference>
<dbReference type="Pfam" id="PF01810">
    <property type="entry name" value="LysE"/>
    <property type="match status" value="1"/>
</dbReference>
<evidence type="ECO:0000313" key="8">
    <source>
        <dbReference type="Proteomes" id="UP001069802"/>
    </source>
</evidence>
<keyword evidence="4 6" id="KW-1133">Transmembrane helix</keyword>
<dbReference type="EMBL" id="JAPWGY010000002">
    <property type="protein sequence ID" value="MCZ4280094.1"/>
    <property type="molecule type" value="Genomic_DNA"/>
</dbReference>
<comment type="caution">
    <text evidence="7">The sequence shown here is derived from an EMBL/GenBank/DDBJ whole genome shotgun (WGS) entry which is preliminary data.</text>
</comment>
<keyword evidence="3 6" id="KW-0812">Transmembrane</keyword>
<feature type="transmembrane region" description="Helical" evidence="6">
    <location>
        <begin position="72"/>
        <end position="89"/>
    </location>
</feature>
<keyword evidence="2" id="KW-1003">Cell membrane</keyword>
<dbReference type="InterPro" id="IPR001123">
    <property type="entry name" value="LeuE-type"/>
</dbReference>
<feature type="transmembrane region" description="Helical" evidence="6">
    <location>
        <begin position="138"/>
        <end position="159"/>
    </location>
</feature>
<evidence type="ECO:0000313" key="7">
    <source>
        <dbReference type="EMBL" id="MCZ4280094.1"/>
    </source>
</evidence>
<evidence type="ECO:0000256" key="2">
    <source>
        <dbReference type="ARBA" id="ARBA00022475"/>
    </source>
</evidence>
<evidence type="ECO:0000256" key="1">
    <source>
        <dbReference type="ARBA" id="ARBA00004651"/>
    </source>
</evidence>
<evidence type="ECO:0000256" key="4">
    <source>
        <dbReference type="ARBA" id="ARBA00022989"/>
    </source>
</evidence>
<gene>
    <name evidence="7" type="ORF">O4H49_04865</name>
</gene>
<dbReference type="PANTHER" id="PTHR30086:SF20">
    <property type="entry name" value="ARGININE EXPORTER PROTEIN ARGO-RELATED"/>
    <property type="match status" value="1"/>
</dbReference>
<proteinExistence type="predicted"/>